<feature type="domain" description="PHP" evidence="9">
    <location>
        <begin position="13"/>
        <end position="215"/>
    </location>
</feature>
<dbReference type="SUPFAM" id="SSF89550">
    <property type="entry name" value="PHP domain-like"/>
    <property type="match status" value="1"/>
</dbReference>
<dbReference type="AlphaFoldDB" id="S0G2N4"/>
<sequence length="284" mass="32394">MTLSGPISLHGGHSGEFCCHARDGLADIIARYIHMGFRQVGITEHIPPVHETFLYPEEIEQGLTVDFMYQRFARYFAAVRQLQAEMADRIRIFAGMETEAFTGYLPHVRHLVAEFSPDYLVGSVHHVADICFDYSPQTYEAAVRACGSVKDLYLAYFDRQFEMIDAVRPFVVGHFDLVRIHDPDYAARVLHPEIAAKIDRNLDLIKDLNLVMDLNLRPLTRSEAEPYPTRSILEKIRSREIPMVPGDDSHGVAQAGNHVETGIRLLEQMGFDLYWPVPRLLEIK</sequence>
<evidence type="ECO:0000256" key="7">
    <source>
        <dbReference type="ARBA" id="ARBA00049158"/>
    </source>
</evidence>
<organism evidence="10 11">
    <name type="scientific">Desulfotignum phosphitoxidans DSM 13687</name>
    <dbReference type="NCBI Taxonomy" id="1286635"/>
    <lineage>
        <taxon>Bacteria</taxon>
        <taxon>Pseudomonadati</taxon>
        <taxon>Thermodesulfobacteriota</taxon>
        <taxon>Desulfobacteria</taxon>
        <taxon>Desulfobacterales</taxon>
        <taxon>Desulfobacteraceae</taxon>
        <taxon>Desulfotignum</taxon>
    </lineage>
</organism>
<evidence type="ECO:0000256" key="4">
    <source>
        <dbReference type="ARBA" id="ARBA00022605"/>
    </source>
</evidence>
<dbReference type="RefSeq" id="WP_006965944.1">
    <property type="nucleotide sequence ID" value="NZ_APJX01000004.1"/>
</dbReference>
<comment type="caution">
    <text evidence="10">The sequence shown here is derived from an EMBL/GenBank/DDBJ whole genome shotgun (WGS) entry which is preliminary data.</text>
</comment>
<evidence type="ECO:0000256" key="3">
    <source>
        <dbReference type="ARBA" id="ARBA00013085"/>
    </source>
</evidence>
<dbReference type="InterPro" id="IPR004013">
    <property type="entry name" value="PHP_dom"/>
</dbReference>
<dbReference type="PANTHER" id="PTHR21039:SF0">
    <property type="entry name" value="HISTIDINOL-PHOSPHATASE"/>
    <property type="match status" value="1"/>
</dbReference>
<dbReference type="GO" id="GO:0000105">
    <property type="term" value="P:L-histidine biosynthetic process"/>
    <property type="evidence" value="ECO:0007669"/>
    <property type="project" value="UniProtKB-UniRule"/>
</dbReference>
<reference evidence="10 11" key="1">
    <citation type="journal article" date="2013" name="Genome Announc.">
        <title>Draft Genome Sequence of Desulfotignum phosphitoxidans DSM 13687 Strain FiPS-3.</title>
        <authorList>
            <person name="Poehlein A."/>
            <person name="Daniel R."/>
            <person name="Simeonova D.D."/>
        </authorList>
    </citation>
    <scope>NUCLEOTIDE SEQUENCE [LARGE SCALE GENOMIC DNA]</scope>
    <source>
        <strain evidence="10 11">DSM 13687</strain>
    </source>
</reference>
<keyword evidence="4 8" id="KW-0028">Amino-acid biosynthesis</keyword>
<dbReference type="OrthoDB" id="9775255at2"/>
<dbReference type="GO" id="GO:0004401">
    <property type="term" value="F:histidinol-phosphatase activity"/>
    <property type="evidence" value="ECO:0007669"/>
    <property type="project" value="UniProtKB-UniRule"/>
</dbReference>
<dbReference type="GO" id="GO:0005737">
    <property type="term" value="C:cytoplasm"/>
    <property type="evidence" value="ECO:0007669"/>
    <property type="project" value="TreeGrafter"/>
</dbReference>
<gene>
    <name evidence="10" type="primary">hisN</name>
    <name evidence="10" type="ORF">Dpo_4c02460</name>
</gene>
<dbReference type="Proteomes" id="UP000014216">
    <property type="component" value="Unassembled WGS sequence"/>
</dbReference>
<keyword evidence="11" id="KW-1185">Reference proteome</keyword>
<dbReference type="EC" id="3.1.3.15" evidence="3 8"/>
<dbReference type="Gene3D" id="3.20.20.140">
    <property type="entry name" value="Metal-dependent hydrolases"/>
    <property type="match status" value="1"/>
</dbReference>
<keyword evidence="5 8" id="KW-0378">Hydrolase</keyword>
<dbReference type="InterPro" id="IPR010140">
    <property type="entry name" value="Histidinol_P_phosphatase_HisJ"/>
</dbReference>
<accession>S0G2N4</accession>
<evidence type="ECO:0000256" key="2">
    <source>
        <dbReference type="ARBA" id="ARBA00009152"/>
    </source>
</evidence>
<protein>
    <recommendedName>
        <fullName evidence="3 8">Histidinol-phosphatase</fullName>
        <shortName evidence="8">HolPase</shortName>
        <ecNumber evidence="3 8">3.1.3.15</ecNumber>
    </recommendedName>
</protein>
<dbReference type="PANTHER" id="PTHR21039">
    <property type="entry name" value="HISTIDINOL PHOSPHATASE-RELATED"/>
    <property type="match status" value="1"/>
</dbReference>
<comment type="similarity">
    <text evidence="2 8">Belongs to the PHP hydrolase family. HisK subfamily.</text>
</comment>
<proteinExistence type="inferred from homology"/>
<evidence type="ECO:0000256" key="8">
    <source>
        <dbReference type="RuleBase" id="RU366003"/>
    </source>
</evidence>
<dbReference type="Pfam" id="PF02811">
    <property type="entry name" value="PHP"/>
    <property type="match status" value="1"/>
</dbReference>
<evidence type="ECO:0000313" key="10">
    <source>
        <dbReference type="EMBL" id="EMS79694.1"/>
    </source>
</evidence>
<dbReference type="CDD" id="cd12110">
    <property type="entry name" value="PHP_HisPPase_Hisj_like"/>
    <property type="match status" value="1"/>
</dbReference>
<dbReference type="NCBIfam" id="TIGR01856">
    <property type="entry name" value="hisJ_fam"/>
    <property type="match status" value="1"/>
</dbReference>
<keyword evidence="6 8" id="KW-0368">Histidine biosynthesis</keyword>
<evidence type="ECO:0000256" key="1">
    <source>
        <dbReference type="ARBA" id="ARBA00004970"/>
    </source>
</evidence>
<comment type="catalytic activity">
    <reaction evidence="7 8">
        <text>L-histidinol phosphate + H2O = L-histidinol + phosphate</text>
        <dbReference type="Rhea" id="RHEA:14465"/>
        <dbReference type="ChEBI" id="CHEBI:15377"/>
        <dbReference type="ChEBI" id="CHEBI:43474"/>
        <dbReference type="ChEBI" id="CHEBI:57699"/>
        <dbReference type="ChEBI" id="CHEBI:57980"/>
        <dbReference type="EC" id="3.1.3.15"/>
    </reaction>
</comment>
<dbReference type="UniPathway" id="UPA00031">
    <property type="reaction ID" value="UER00013"/>
</dbReference>
<evidence type="ECO:0000256" key="5">
    <source>
        <dbReference type="ARBA" id="ARBA00022801"/>
    </source>
</evidence>
<comment type="pathway">
    <text evidence="1 8">Amino-acid biosynthesis; L-histidine biosynthesis; L-histidine from 5-phospho-alpha-D-ribose 1-diphosphate: step 8/9.</text>
</comment>
<dbReference type="EMBL" id="APJX01000004">
    <property type="protein sequence ID" value="EMS79694.1"/>
    <property type="molecule type" value="Genomic_DNA"/>
</dbReference>
<dbReference type="InterPro" id="IPR016195">
    <property type="entry name" value="Pol/histidinol_Pase-like"/>
</dbReference>
<evidence type="ECO:0000313" key="11">
    <source>
        <dbReference type="Proteomes" id="UP000014216"/>
    </source>
</evidence>
<evidence type="ECO:0000259" key="9">
    <source>
        <dbReference type="Pfam" id="PF02811"/>
    </source>
</evidence>
<name>S0G2N4_9BACT</name>
<evidence type="ECO:0000256" key="6">
    <source>
        <dbReference type="ARBA" id="ARBA00023102"/>
    </source>
</evidence>